<dbReference type="HOGENOM" id="CLU_1391128_0_0_1"/>
<evidence type="ECO:0000256" key="1">
    <source>
        <dbReference type="SAM" id="MobiDB-lite"/>
    </source>
</evidence>
<feature type="region of interest" description="Disordered" evidence="1">
    <location>
        <begin position="1"/>
        <end position="20"/>
    </location>
</feature>
<dbReference type="EMBL" id="KK207919">
    <property type="protein sequence ID" value="EZF48793.1"/>
    <property type="molecule type" value="Genomic_DNA"/>
</dbReference>
<proteinExistence type="predicted"/>
<name>A0A022VSS8_TRIRU</name>
<gene>
    <name evidence="2" type="ORF">H103_07615</name>
</gene>
<dbReference type="AlphaFoldDB" id="A0A022VSS8"/>
<dbReference type="Proteomes" id="UP000023758">
    <property type="component" value="Unassembled WGS sequence"/>
</dbReference>
<reference evidence="2" key="1">
    <citation type="submission" date="2014-02" db="EMBL/GenBank/DDBJ databases">
        <title>The Genome Sequence of Trichophyton rubrum (morphotype fischeri) CBS 288.86.</title>
        <authorList>
            <consortium name="The Broad Institute Genomics Platform"/>
            <person name="Cuomo C.A."/>
            <person name="White T.C."/>
            <person name="Graser Y."/>
            <person name="Martinez-Rossi N."/>
            <person name="Heitman J."/>
            <person name="Young S.K."/>
            <person name="Zeng Q."/>
            <person name="Gargeya S."/>
            <person name="Abouelleil A."/>
            <person name="Alvarado L."/>
            <person name="Chapman S.B."/>
            <person name="Gainer-Dewar J."/>
            <person name="Goldberg J."/>
            <person name="Griggs A."/>
            <person name="Gujja S."/>
            <person name="Hansen M."/>
            <person name="Howarth C."/>
            <person name="Imamovic A."/>
            <person name="Larimer J."/>
            <person name="Martinez D."/>
            <person name="Murphy C."/>
            <person name="Pearson M.D."/>
            <person name="Persinoti G."/>
            <person name="Poon T."/>
            <person name="Priest M."/>
            <person name="Roberts A.D."/>
            <person name="Saif S."/>
            <person name="Shea T.D."/>
            <person name="Sykes S.N."/>
            <person name="Wortman J."/>
            <person name="Nusbaum C."/>
            <person name="Birren B."/>
        </authorList>
    </citation>
    <scope>NUCLEOTIDE SEQUENCE [LARGE SCALE GENOMIC DNA]</scope>
    <source>
        <strain evidence="2">CBS 288.86</strain>
    </source>
</reference>
<organism evidence="2">
    <name type="scientific">Trichophyton rubrum CBS 288.86</name>
    <dbReference type="NCBI Taxonomy" id="1215330"/>
    <lineage>
        <taxon>Eukaryota</taxon>
        <taxon>Fungi</taxon>
        <taxon>Dikarya</taxon>
        <taxon>Ascomycota</taxon>
        <taxon>Pezizomycotina</taxon>
        <taxon>Eurotiomycetes</taxon>
        <taxon>Eurotiomycetidae</taxon>
        <taxon>Onygenales</taxon>
        <taxon>Arthrodermataceae</taxon>
        <taxon>Trichophyton</taxon>
    </lineage>
</organism>
<accession>A0A022VSS8</accession>
<protein>
    <submittedName>
        <fullName evidence="2">Uncharacterized protein</fullName>
    </submittedName>
</protein>
<evidence type="ECO:0000313" key="2">
    <source>
        <dbReference type="EMBL" id="EZF48793.1"/>
    </source>
</evidence>
<sequence>MRLQKAKGSSLSSLLPRRSNVTTAQQRPSFLPLQEGYISLLCTQWVVLSFACLPVCSGPTTPRCHSFFLFLCTAIRVLLRTLACGWNDQEASGCIHDLLQAEKSPFAGKQREPSCRAGNWLLYASLSALPNGSGARPATLSFARAKGRCEVDAGPAISKPYSSSGRIYQGSTEYISNRYYQRPLGLLLGTAAYKKE</sequence>